<name>A0A9W8EHT1_9FUNG</name>
<organism evidence="1 2">
    <name type="scientific">Coemansia thaxteri</name>
    <dbReference type="NCBI Taxonomy" id="2663907"/>
    <lineage>
        <taxon>Eukaryota</taxon>
        <taxon>Fungi</taxon>
        <taxon>Fungi incertae sedis</taxon>
        <taxon>Zoopagomycota</taxon>
        <taxon>Kickxellomycotina</taxon>
        <taxon>Kickxellomycetes</taxon>
        <taxon>Kickxellales</taxon>
        <taxon>Kickxellaceae</taxon>
        <taxon>Coemansia</taxon>
    </lineage>
</organism>
<proteinExistence type="predicted"/>
<dbReference type="EMBL" id="JANBQF010000015">
    <property type="protein sequence ID" value="KAJ2007910.1"/>
    <property type="molecule type" value="Genomic_DNA"/>
</dbReference>
<sequence length="381" mass="41262">MSIFDTWTTVAVRGTGSRKTDTMFRVQCAGGYCAICEKCEHRSLVSPNIHHALLCPHCIEPLVLPLGAHFACPARIEAQFAIKHPFNIEKFLAFRTNEQAADSAQSSSESLRKSSAGTSEVSCLFVGFMDLARTKGAHRMEQCGCGQGLCSHLADYKCAATDKDGNGNYCLLEHTSPDGSKSRSGGFWSSLLTRCSIIGGRRTKAPPQLIFRHVLAVADSQHITWYEVDCRGWPSTREQYRRVEQIELAGTQFSAAPGGSGGTRLVASTRSGTKVEMELGSRLVAGMWLHALTRRGPAMVGRGGPMYNGGLHRWTVADGANVHAFNNIANGCSSSGFADDDSVSEYQFEAGSDDDLDVEQEWVESSRSQSGSLAAIRLTPI</sequence>
<comment type="caution">
    <text evidence="1">The sequence shown here is derived from an EMBL/GenBank/DDBJ whole genome shotgun (WGS) entry which is preliminary data.</text>
</comment>
<protein>
    <submittedName>
        <fullName evidence="1">Uncharacterized protein</fullName>
    </submittedName>
</protein>
<evidence type="ECO:0000313" key="1">
    <source>
        <dbReference type="EMBL" id="KAJ2007910.1"/>
    </source>
</evidence>
<evidence type="ECO:0000313" key="2">
    <source>
        <dbReference type="Proteomes" id="UP001150907"/>
    </source>
</evidence>
<dbReference type="AlphaFoldDB" id="A0A9W8EHT1"/>
<dbReference type="OrthoDB" id="5552536at2759"/>
<dbReference type="Proteomes" id="UP001150907">
    <property type="component" value="Unassembled WGS sequence"/>
</dbReference>
<gene>
    <name evidence="1" type="ORF">H4R26_000493</name>
</gene>
<keyword evidence="2" id="KW-1185">Reference proteome</keyword>
<reference evidence="1" key="1">
    <citation type="submission" date="2022-07" db="EMBL/GenBank/DDBJ databases">
        <title>Phylogenomic reconstructions and comparative analyses of Kickxellomycotina fungi.</title>
        <authorList>
            <person name="Reynolds N.K."/>
            <person name="Stajich J.E."/>
            <person name="Barry K."/>
            <person name="Grigoriev I.V."/>
            <person name="Crous P."/>
            <person name="Smith M.E."/>
        </authorList>
    </citation>
    <scope>NUCLEOTIDE SEQUENCE</scope>
    <source>
        <strain evidence="1">IMI 214461</strain>
    </source>
</reference>
<accession>A0A9W8EHT1</accession>